<evidence type="ECO:0000256" key="1">
    <source>
        <dbReference type="SAM" id="SignalP"/>
    </source>
</evidence>
<organism evidence="2 3">
    <name type="scientific">Xenorhabdus stockiae</name>
    <dbReference type="NCBI Taxonomy" id="351614"/>
    <lineage>
        <taxon>Bacteria</taxon>
        <taxon>Pseudomonadati</taxon>
        <taxon>Pseudomonadota</taxon>
        <taxon>Gammaproteobacteria</taxon>
        <taxon>Enterobacterales</taxon>
        <taxon>Morganellaceae</taxon>
        <taxon>Xenorhabdus</taxon>
    </lineage>
</organism>
<dbReference type="RefSeq" id="WP_099126087.1">
    <property type="nucleotide sequence ID" value="NZ_CAWNRH010000136.1"/>
</dbReference>
<comment type="caution">
    <text evidence="2">The sequence shown here is derived from an EMBL/GenBank/DDBJ whole genome shotgun (WGS) entry which is preliminary data.</text>
</comment>
<sequence length="136" mass="15360">MKFKFALVTLLMMSVSNVFAAPVLDNKVLRSKILVERKKLSTCLVEHVKQEAIGTQKAATKIASEAVELCSEYFQSVEDVNVEAFKATYSEPDYEDVVEWLEAMKEGNIFKNKNIMLGEMAATVIMVRKKHARDNP</sequence>
<evidence type="ECO:0000313" key="2">
    <source>
        <dbReference type="EMBL" id="PHM60589.1"/>
    </source>
</evidence>
<evidence type="ECO:0000313" key="3">
    <source>
        <dbReference type="Proteomes" id="UP000222366"/>
    </source>
</evidence>
<dbReference type="EMBL" id="NJAJ01000059">
    <property type="protein sequence ID" value="PHM60589.1"/>
    <property type="molecule type" value="Genomic_DNA"/>
</dbReference>
<accession>A0A2D0KAU2</accession>
<dbReference type="Proteomes" id="UP000222366">
    <property type="component" value="Unassembled WGS sequence"/>
</dbReference>
<feature type="chain" id="PRO_5012677548" evidence="1">
    <location>
        <begin position="21"/>
        <end position="136"/>
    </location>
</feature>
<keyword evidence="1" id="KW-0732">Signal</keyword>
<protein>
    <submittedName>
        <fullName evidence="2">Uncharacterized protein</fullName>
    </submittedName>
</protein>
<name>A0A2D0KAU2_9GAMM</name>
<reference evidence="2 3" key="1">
    <citation type="journal article" date="2017" name="Nat. Microbiol.">
        <title>Natural product diversity associated with the nematode symbionts Photorhabdus and Xenorhabdus.</title>
        <authorList>
            <person name="Tobias N.J."/>
            <person name="Wolff H."/>
            <person name="Djahanschiri B."/>
            <person name="Grundmann F."/>
            <person name="Kronenwerth M."/>
            <person name="Shi Y.M."/>
            <person name="Simonyi S."/>
            <person name="Grun P."/>
            <person name="Shapiro-Ilan D."/>
            <person name="Pidot S.J."/>
            <person name="Stinear T.P."/>
            <person name="Ebersberger I."/>
            <person name="Bode H.B."/>
        </authorList>
    </citation>
    <scope>NUCLEOTIDE SEQUENCE [LARGE SCALE GENOMIC DNA]</scope>
    <source>
        <strain evidence="2 3">DSM 17904</strain>
    </source>
</reference>
<gene>
    <name evidence="2" type="ORF">Xsto_03845</name>
</gene>
<proteinExistence type="predicted"/>
<keyword evidence="3" id="KW-1185">Reference proteome</keyword>
<feature type="signal peptide" evidence="1">
    <location>
        <begin position="1"/>
        <end position="20"/>
    </location>
</feature>
<dbReference type="AlphaFoldDB" id="A0A2D0KAU2"/>